<reference evidence="1 2" key="1">
    <citation type="journal article" date="2020" name="ISME J.">
        <title>Comparative genomics reveals insights into cyanobacterial evolution and habitat adaptation.</title>
        <authorList>
            <person name="Chen M.Y."/>
            <person name="Teng W.K."/>
            <person name="Zhao L."/>
            <person name="Hu C.X."/>
            <person name="Zhou Y.K."/>
            <person name="Han B.P."/>
            <person name="Song L.R."/>
            <person name="Shu W.S."/>
        </authorList>
    </citation>
    <scope>NUCLEOTIDE SEQUENCE [LARGE SCALE GENOMIC DNA]</scope>
    <source>
        <strain evidence="1 2">FACHB-248</strain>
    </source>
</reference>
<dbReference type="Proteomes" id="UP000660380">
    <property type="component" value="Unassembled WGS sequence"/>
</dbReference>
<dbReference type="RefSeq" id="WP_029631241.1">
    <property type="nucleotide sequence ID" value="NZ_JACJTA010000008.1"/>
</dbReference>
<dbReference type="EMBL" id="JACJTA010000008">
    <property type="protein sequence ID" value="MBD2604060.1"/>
    <property type="molecule type" value="Genomic_DNA"/>
</dbReference>
<evidence type="ECO:0000313" key="2">
    <source>
        <dbReference type="Proteomes" id="UP000660380"/>
    </source>
</evidence>
<accession>A0ABR8GLN3</accession>
<name>A0ABR8GLN3_9CYAN</name>
<gene>
    <name evidence="1" type="ORF">H6G81_05855</name>
</gene>
<comment type="caution">
    <text evidence="1">The sequence shown here is derived from an EMBL/GenBank/DDBJ whole genome shotgun (WGS) entry which is preliminary data.</text>
</comment>
<protein>
    <submittedName>
        <fullName evidence="1">Uncharacterized protein</fullName>
    </submittedName>
</protein>
<keyword evidence="2" id="KW-1185">Reference proteome</keyword>
<sequence length="108" mass="12726">MENFSIEELKSIALSFKDRKNKFPTPKIFIQEIKCGITFDREGSKDEIIVAFYSNHSIDEDTLALKLNNFLEKQPEEFEKLYLAIEKFWEVEVVGIQERLKELKLIPV</sequence>
<evidence type="ECO:0000313" key="1">
    <source>
        <dbReference type="EMBL" id="MBD2604060.1"/>
    </source>
</evidence>
<organism evidence="1 2">
    <name type="scientific">Scytonema hofmannii FACHB-248</name>
    <dbReference type="NCBI Taxonomy" id="1842502"/>
    <lineage>
        <taxon>Bacteria</taxon>
        <taxon>Bacillati</taxon>
        <taxon>Cyanobacteriota</taxon>
        <taxon>Cyanophyceae</taxon>
        <taxon>Nostocales</taxon>
        <taxon>Scytonemataceae</taxon>
        <taxon>Scytonema</taxon>
    </lineage>
</organism>
<proteinExistence type="predicted"/>